<evidence type="ECO:0000256" key="2">
    <source>
        <dbReference type="ARBA" id="ARBA00022448"/>
    </source>
</evidence>
<keyword evidence="5 6" id="KW-0472">Membrane</keyword>
<dbReference type="InterPro" id="IPR005828">
    <property type="entry name" value="MFS_sugar_transport-like"/>
</dbReference>
<keyword evidence="3 6" id="KW-0812">Transmembrane</keyword>
<proteinExistence type="predicted"/>
<dbReference type="InterPro" id="IPR050814">
    <property type="entry name" value="Myo-inositol_Transporter"/>
</dbReference>
<comment type="caution">
    <text evidence="7">The sequence shown here is derived from an EMBL/GenBank/DDBJ whole genome shotgun (WGS) entry which is preliminary data.</text>
</comment>
<sequence>MATPRTAPPKGNRLRIDCIGPFCKTVATPTGQLWLRPWYRSQVRYDPDLCGRVLAAEAPRCSGHAMADVDCAFGIMLGYVADLEFYHVRDKRVIGLNWMLMMGSAMIPVVVVCAIVFFVPESPRWYLTKNRRLDAYKAISRLRYEKVQTVRDLFYKDMLLQVERDAMDIGRSKPKEIFKFSLDSEDSSAESQVSNDVNGYFLEDWPLTNEKDPLRVLAADASVLGRWSPWGHVLEDGRAYNEKLMAMSRGDVRPDRNMPVEYMTRDLWEHMRGHHRESADELLEPTFEFMRAQTHPTLLKWMELK</sequence>
<gene>
    <name evidence="7" type="ORF">DL762_004724</name>
</gene>
<evidence type="ECO:0000256" key="4">
    <source>
        <dbReference type="ARBA" id="ARBA00022989"/>
    </source>
</evidence>
<dbReference type="PANTHER" id="PTHR48020:SF25">
    <property type="entry name" value="SUGAR TRANSPORTER, PUTATIVE (AFU_ORTHOLOGUE AFUA_7G05830)-RELATED"/>
    <property type="match status" value="1"/>
</dbReference>
<comment type="subcellular location">
    <subcellularLocation>
        <location evidence="1">Membrane</location>
    </subcellularLocation>
</comment>
<evidence type="ECO:0000256" key="1">
    <source>
        <dbReference type="ARBA" id="ARBA00004370"/>
    </source>
</evidence>
<evidence type="ECO:0008006" key="9">
    <source>
        <dbReference type="Google" id="ProtNLM"/>
    </source>
</evidence>
<dbReference type="PANTHER" id="PTHR48020">
    <property type="entry name" value="PROTON MYO-INOSITOL COTRANSPORTER"/>
    <property type="match status" value="1"/>
</dbReference>
<keyword evidence="4 6" id="KW-1133">Transmembrane helix</keyword>
<feature type="transmembrane region" description="Helical" evidence="6">
    <location>
        <begin position="98"/>
        <end position="119"/>
    </location>
</feature>
<dbReference type="Gene3D" id="1.10.600.10">
    <property type="entry name" value="Farnesyl Diphosphate Synthase"/>
    <property type="match status" value="1"/>
</dbReference>
<protein>
    <recommendedName>
        <fullName evidence="9">Major facilitator superfamily (MFS) profile domain-containing protein</fullName>
    </recommendedName>
</protein>
<dbReference type="InterPro" id="IPR036259">
    <property type="entry name" value="MFS_trans_sf"/>
</dbReference>
<dbReference type="Proteomes" id="UP000294003">
    <property type="component" value="Unassembled WGS sequence"/>
</dbReference>
<evidence type="ECO:0000256" key="3">
    <source>
        <dbReference type="ARBA" id="ARBA00022692"/>
    </source>
</evidence>
<dbReference type="Pfam" id="PF00083">
    <property type="entry name" value="Sugar_tr"/>
    <property type="match status" value="1"/>
</dbReference>
<organism evidence="7 8">
    <name type="scientific">Monosporascus cannonballus</name>
    <dbReference type="NCBI Taxonomy" id="155416"/>
    <lineage>
        <taxon>Eukaryota</taxon>
        <taxon>Fungi</taxon>
        <taxon>Dikarya</taxon>
        <taxon>Ascomycota</taxon>
        <taxon>Pezizomycotina</taxon>
        <taxon>Sordariomycetes</taxon>
        <taxon>Xylariomycetidae</taxon>
        <taxon>Xylariales</taxon>
        <taxon>Xylariales incertae sedis</taxon>
        <taxon>Monosporascus</taxon>
    </lineage>
</organism>
<reference evidence="7 8" key="1">
    <citation type="submission" date="2018-06" db="EMBL/GenBank/DDBJ databases">
        <title>Complete Genomes of Monosporascus.</title>
        <authorList>
            <person name="Robinson A.J."/>
            <person name="Natvig D.O."/>
        </authorList>
    </citation>
    <scope>NUCLEOTIDE SEQUENCE [LARGE SCALE GENOMIC DNA]</scope>
    <source>
        <strain evidence="7 8">CBS 609.92</strain>
    </source>
</reference>
<dbReference type="InterPro" id="IPR008949">
    <property type="entry name" value="Isoprenoid_synthase_dom_sf"/>
</dbReference>
<keyword evidence="2" id="KW-0813">Transport</keyword>
<dbReference type="Gene3D" id="1.20.1250.20">
    <property type="entry name" value="MFS general substrate transporter like domains"/>
    <property type="match status" value="1"/>
</dbReference>
<evidence type="ECO:0000256" key="5">
    <source>
        <dbReference type="ARBA" id="ARBA00023136"/>
    </source>
</evidence>
<evidence type="ECO:0000313" key="7">
    <source>
        <dbReference type="EMBL" id="RYO86532.1"/>
    </source>
</evidence>
<evidence type="ECO:0000313" key="8">
    <source>
        <dbReference type="Proteomes" id="UP000294003"/>
    </source>
</evidence>
<dbReference type="EMBL" id="QJNS01000114">
    <property type="protein sequence ID" value="RYO86532.1"/>
    <property type="molecule type" value="Genomic_DNA"/>
</dbReference>
<name>A0ABY0HBE8_9PEZI</name>
<keyword evidence="8" id="KW-1185">Reference proteome</keyword>
<accession>A0ABY0HBE8</accession>
<evidence type="ECO:0000256" key="6">
    <source>
        <dbReference type="SAM" id="Phobius"/>
    </source>
</evidence>
<dbReference type="SUPFAM" id="SSF103473">
    <property type="entry name" value="MFS general substrate transporter"/>
    <property type="match status" value="1"/>
</dbReference>